<dbReference type="InParanoid" id="A0A177CM83"/>
<organism evidence="1 2">
    <name type="scientific">Paraphaeosphaeria sporulosa</name>
    <dbReference type="NCBI Taxonomy" id="1460663"/>
    <lineage>
        <taxon>Eukaryota</taxon>
        <taxon>Fungi</taxon>
        <taxon>Dikarya</taxon>
        <taxon>Ascomycota</taxon>
        <taxon>Pezizomycotina</taxon>
        <taxon>Dothideomycetes</taxon>
        <taxon>Pleosporomycetidae</taxon>
        <taxon>Pleosporales</taxon>
        <taxon>Massarineae</taxon>
        <taxon>Didymosphaeriaceae</taxon>
        <taxon>Paraphaeosphaeria</taxon>
    </lineage>
</organism>
<proteinExistence type="predicted"/>
<protein>
    <submittedName>
        <fullName evidence="1">Uncharacterized protein</fullName>
    </submittedName>
</protein>
<dbReference type="Proteomes" id="UP000077069">
    <property type="component" value="Unassembled WGS sequence"/>
</dbReference>
<sequence length="107" mass="11995">MHLLAYLFASLRCHHLPSSVISPGSIETQRHTTTLLAFQGRIRVHGSMSDICSTTEMYARMTEVAPSARNVPVSNDISPLLTLSSSSKRNLKRFQSLCHRNSRVVRE</sequence>
<accession>A0A177CM83</accession>
<name>A0A177CM83_9PLEO</name>
<reference evidence="1 2" key="1">
    <citation type="submission" date="2016-05" db="EMBL/GenBank/DDBJ databases">
        <title>Comparative analysis of secretome profiles of manganese(II)-oxidizing ascomycete fungi.</title>
        <authorList>
            <consortium name="DOE Joint Genome Institute"/>
            <person name="Zeiner C.A."/>
            <person name="Purvine S.O."/>
            <person name="Zink E.M."/>
            <person name="Wu S."/>
            <person name="Pasa-Tolic L."/>
            <person name="Chaput D.L."/>
            <person name="Haridas S."/>
            <person name="Grigoriev I.V."/>
            <person name="Santelli C.M."/>
            <person name="Hansel C.M."/>
        </authorList>
    </citation>
    <scope>NUCLEOTIDE SEQUENCE [LARGE SCALE GENOMIC DNA]</scope>
    <source>
        <strain evidence="1 2">AP3s5-JAC2a</strain>
    </source>
</reference>
<gene>
    <name evidence="1" type="ORF">CC84DRAFT_1162003</name>
</gene>
<dbReference type="RefSeq" id="XP_018038335.1">
    <property type="nucleotide sequence ID" value="XM_018177881.1"/>
</dbReference>
<dbReference type="AlphaFoldDB" id="A0A177CM83"/>
<dbReference type="EMBL" id="KV441550">
    <property type="protein sequence ID" value="OAG07970.1"/>
    <property type="molecule type" value="Genomic_DNA"/>
</dbReference>
<keyword evidence="2" id="KW-1185">Reference proteome</keyword>
<evidence type="ECO:0000313" key="1">
    <source>
        <dbReference type="EMBL" id="OAG07970.1"/>
    </source>
</evidence>
<dbReference type="GeneID" id="28761367"/>
<evidence type="ECO:0000313" key="2">
    <source>
        <dbReference type="Proteomes" id="UP000077069"/>
    </source>
</evidence>